<reference evidence="2" key="2">
    <citation type="submission" date="2021-04" db="EMBL/GenBank/DDBJ databases">
        <authorList>
            <person name="Gilroy R."/>
        </authorList>
    </citation>
    <scope>NUCLEOTIDE SEQUENCE</scope>
    <source>
        <strain evidence="2">CHK188-5543</strain>
    </source>
</reference>
<protein>
    <recommendedName>
        <fullName evidence="4">Zinc-finger domain-containing protein</fullName>
    </recommendedName>
</protein>
<keyword evidence="1" id="KW-1133">Transmembrane helix</keyword>
<sequence>MNELFDREGCLTDFALRTLMEDGQLEELERLEIAEHLSFCDRCVARYGQLLEQGPLEAPPEPLAPTVWQRIKRQARRLLLNRYATAAAAACFAILFWNLGVFTFDLQKARPVDQLLTQSSIRFQQHSAAITQELTDTLNQIFQRFSIERGFAAYEKE</sequence>
<evidence type="ECO:0000313" key="2">
    <source>
        <dbReference type="EMBL" id="HIX66085.1"/>
    </source>
</evidence>
<proteinExistence type="predicted"/>
<dbReference type="AlphaFoldDB" id="A0A9D2B7F9"/>
<comment type="caution">
    <text evidence="2">The sequence shown here is derived from an EMBL/GenBank/DDBJ whole genome shotgun (WGS) entry which is preliminary data.</text>
</comment>
<dbReference type="EMBL" id="DXES01000163">
    <property type="protein sequence ID" value="HIX66085.1"/>
    <property type="molecule type" value="Genomic_DNA"/>
</dbReference>
<evidence type="ECO:0008006" key="4">
    <source>
        <dbReference type="Google" id="ProtNLM"/>
    </source>
</evidence>
<evidence type="ECO:0000313" key="3">
    <source>
        <dbReference type="Proteomes" id="UP000886800"/>
    </source>
</evidence>
<reference evidence="2" key="1">
    <citation type="journal article" date="2021" name="PeerJ">
        <title>Extensive microbial diversity within the chicken gut microbiome revealed by metagenomics and culture.</title>
        <authorList>
            <person name="Gilroy R."/>
            <person name="Ravi A."/>
            <person name="Getino M."/>
            <person name="Pursley I."/>
            <person name="Horton D.L."/>
            <person name="Alikhan N.F."/>
            <person name="Baker D."/>
            <person name="Gharbi K."/>
            <person name="Hall N."/>
            <person name="Watson M."/>
            <person name="Adriaenssens E.M."/>
            <person name="Foster-Nyarko E."/>
            <person name="Jarju S."/>
            <person name="Secka A."/>
            <person name="Antonio M."/>
            <person name="Oren A."/>
            <person name="Chaudhuri R.R."/>
            <person name="La Ragione R."/>
            <person name="Hildebrand F."/>
            <person name="Pallen M.J."/>
        </authorList>
    </citation>
    <scope>NUCLEOTIDE SEQUENCE</scope>
    <source>
        <strain evidence="2">CHK188-5543</strain>
    </source>
</reference>
<gene>
    <name evidence="2" type="ORF">H9736_07530</name>
</gene>
<accession>A0A9D2B7F9</accession>
<evidence type="ECO:0000256" key="1">
    <source>
        <dbReference type="SAM" id="Phobius"/>
    </source>
</evidence>
<feature type="transmembrane region" description="Helical" evidence="1">
    <location>
        <begin position="79"/>
        <end position="100"/>
    </location>
</feature>
<keyword evidence="1" id="KW-0812">Transmembrane</keyword>
<organism evidence="2 3">
    <name type="scientific">Candidatus Anaerotruncus excrementipullorum</name>
    <dbReference type="NCBI Taxonomy" id="2838465"/>
    <lineage>
        <taxon>Bacteria</taxon>
        <taxon>Bacillati</taxon>
        <taxon>Bacillota</taxon>
        <taxon>Clostridia</taxon>
        <taxon>Eubacteriales</taxon>
        <taxon>Oscillospiraceae</taxon>
        <taxon>Anaerotruncus</taxon>
    </lineage>
</organism>
<keyword evidence="1" id="KW-0472">Membrane</keyword>
<name>A0A9D2B7F9_9FIRM</name>
<dbReference type="Proteomes" id="UP000886800">
    <property type="component" value="Unassembled WGS sequence"/>
</dbReference>